<proteinExistence type="predicted"/>
<gene>
    <name evidence="1" type="ORF">A11A3_11893</name>
</gene>
<dbReference type="STRING" id="1177179.A11A3_11893"/>
<protein>
    <submittedName>
        <fullName evidence="1">Uncharacterized protein</fullName>
    </submittedName>
</protein>
<name>L0W9Y6_9GAMM</name>
<dbReference type="EMBL" id="AMRJ01000019">
    <property type="protein sequence ID" value="EKF73781.1"/>
    <property type="molecule type" value="Genomic_DNA"/>
</dbReference>
<evidence type="ECO:0000313" key="1">
    <source>
        <dbReference type="EMBL" id="EKF73781.1"/>
    </source>
</evidence>
<dbReference type="Proteomes" id="UP000010164">
    <property type="component" value="Unassembled WGS sequence"/>
</dbReference>
<keyword evidence="2" id="KW-1185">Reference proteome</keyword>
<comment type="caution">
    <text evidence="1">The sequence shown here is derived from an EMBL/GenBank/DDBJ whole genome shotgun (WGS) entry which is preliminary data.</text>
</comment>
<accession>L0W9Y6</accession>
<evidence type="ECO:0000313" key="2">
    <source>
        <dbReference type="Proteomes" id="UP000010164"/>
    </source>
</evidence>
<reference evidence="1 2" key="1">
    <citation type="journal article" date="2012" name="J. Bacteriol.">
        <title>Genome Sequence of the Alkane-Degrading Bacterium Alcanivorax hongdengensis Type Strain A-11-3.</title>
        <authorList>
            <person name="Lai Q."/>
            <person name="Shao Z."/>
        </authorList>
    </citation>
    <scope>NUCLEOTIDE SEQUENCE [LARGE SCALE GENOMIC DNA]</scope>
    <source>
        <strain evidence="1 2">A-11-3</strain>
    </source>
</reference>
<sequence>MGVQAGLLSMESGKVNTMPIFVEGSAVPLWRAIDRTDHGSAALSSAVIDTKGWPDHAWWPSDVRAGIHV</sequence>
<organism evidence="1 2">
    <name type="scientific">Alcanivorax hongdengensis A-11-3</name>
    <dbReference type="NCBI Taxonomy" id="1177179"/>
    <lineage>
        <taxon>Bacteria</taxon>
        <taxon>Pseudomonadati</taxon>
        <taxon>Pseudomonadota</taxon>
        <taxon>Gammaproteobacteria</taxon>
        <taxon>Oceanospirillales</taxon>
        <taxon>Alcanivoracaceae</taxon>
        <taxon>Alcanivorax</taxon>
    </lineage>
</organism>
<dbReference type="AlphaFoldDB" id="L0W9Y6"/>